<dbReference type="EMBL" id="CAJHJT010000023">
    <property type="protein sequence ID" value="CAD7001797.1"/>
    <property type="molecule type" value="Genomic_DNA"/>
</dbReference>
<evidence type="ECO:0000313" key="1">
    <source>
        <dbReference type="EMBL" id="CAD7001797.1"/>
    </source>
</evidence>
<dbReference type="Proteomes" id="UP000606786">
    <property type="component" value="Unassembled WGS sequence"/>
</dbReference>
<comment type="caution">
    <text evidence="1">The sequence shown here is derived from an EMBL/GenBank/DDBJ whole genome shotgun (WGS) entry which is preliminary data.</text>
</comment>
<protein>
    <submittedName>
        <fullName evidence="1">(Mediterranean fruit fly) hypothetical protein</fullName>
    </submittedName>
</protein>
<gene>
    <name evidence="1" type="ORF">CCAP1982_LOCUS10288</name>
</gene>
<keyword evidence="2" id="KW-1185">Reference proteome</keyword>
<sequence>MQLKMQWKTRAVSTILNSKKTCASKPRLAGQDIDVNYKEEWDLLKSQFMIMRVVVEAHFNSIINLRPAPNDSASSIKGVLDAYQQHIRALKALGRPLEFWDDWLVHEIVNKLSFEARKQWTAPSSSMTNRLLLNS</sequence>
<name>A0A811UVP9_CERCA</name>
<accession>A0A811UVP9</accession>
<organism evidence="1 2">
    <name type="scientific">Ceratitis capitata</name>
    <name type="common">Mediterranean fruit fly</name>
    <name type="synonym">Tephritis capitata</name>
    <dbReference type="NCBI Taxonomy" id="7213"/>
    <lineage>
        <taxon>Eukaryota</taxon>
        <taxon>Metazoa</taxon>
        <taxon>Ecdysozoa</taxon>
        <taxon>Arthropoda</taxon>
        <taxon>Hexapoda</taxon>
        <taxon>Insecta</taxon>
        <taxon>Pterygota</taxon>
        <taxon>Neoptera</taxon>
        <taxon>Endopterygota</taxon>
        <taxon>Diptera</taxon>
        <taxon>Brachycera</taxon>
        <taxon>Muscomorpha</taxon>
        <taxon>Tephritoidea</taxon>
        <taxon>Tephritidae</taxon>
        <taxon>Ceratitis</taxon>
        <taxon>Ceratitis</taxon>
    </lineage>
</organism>
<dbReference type="InterPro" id="IPR005312">
    <property type="entry name" value="DUF1759"/>
</dbReference>
<reference evidence="1" key="1">
    <citation type="submission" date="2020-11" db="EMBL/GenBank/DDBJ databases">
        <authorList>
            <person name="Whitehead M."/>
        </authorList>
    </citation>
    <scope>NUCLEOTIDE SEQUENCE</scope>
    <source>
        <strain evidence="1">EGII</strain>
    </source>
</reference>
<evidence type="ECO:0000313" key="2">
    <source>
        <dbReference type="Proteomes" id="UP000606786"/>
    </source>
</evidence>
<dbReference type="AlphaFoldDB" id="A0A811UVP9"/>
<dbReference type="Pfam" id="PF03564">
    <property type="entry name" value="DUF1759"/>
    <property type="match status" value="1"/>
</dbReference>
<proteinExistence type="predicted"/>